<evidence type="ECO:0000313" key="6">
    <source>
        <dbReference type="EMBL" id="KAK9821741.1"/>
    </source>
</evidence>
<feature type="compositionally biased region" description="Low complexity" evidence="4">
    <location>
        <begin position="2125"/>
        <end position="2146"/>
    </location>
</feature>
<dbReference type="InterPro" id="IPR002110">
    <property type="entry name" value="Ankyrin_rpt"/>
</dbReference>
<feature type="region of interest" description="Disordered" evidence="4">
    <location>
        <begin position="2056"/>
        <end position="2086"/>
    </location>
</feature>
<dbReference type="Pfam" id="PF00023">
    <property type="entry name" value="Ank"/>
    <property type="match status" value="1"/>
</dbReference>
<feature type="repeat" description="ANK" evidence="1">
    <location>
        <begin position="988"/>
        <end position="1020"/>
    </location>
</feature>
<dbReference type="PROSITE" id="PS50103">
    <property type="entry name" value="ZF_C3H1"/>
    <property type="match status" value="1"/>
</dbReference>
<accession>A0AAW1QJU6</accession>
<feature type="region of interest" description="Disordered" evidence="4">
    <location>
        <begin position="1917"/>
        <end position="1976"/>
    </location>
</feature>
<dbReference type="Pfam" id="PF00642">
    <property type="entry name" value="zf-CCCH"/>
    <property type="match status" value="1"/>
</dbReference>
<dbReference type="Gene3D" id="1.25.40.20">
    <property type="entry name" value="Ankyrin repeat-containing domain"/>
    <property type="match status" value="1"/>
</dbReference>
<keyword evidence="2" id="KW-0863">Zinc-finger</keyword>
<evidence type="ECO:0000256" key="2">
    <source>
        <dbReference type="PROSITE-ProRule" id="PRU00723"/>
    </source>
</evidence>
<keyword evidence="3" id="KW-0175">Coiled coil</keyword>
<dbReference type="SMART" id="SM00248">
    <property type="entry name" value="ANK"/>
    <property type="match status" value="1"/>
</dbReference>
<gene>
    <name evidence="6" type="ORF">WJX81_001109</name>
</gene>
<feature type="region of interest" description="Disordered" evidence="4">
    <location>
        <begin position="37"/>
        <end position="74"/>
    </location>
</feature>
<feature type="coiled-coil region" evidence="3">
    <location>
        <begin position="1688"/>
        <end position="1718"/>
    </location>
</feature>
<feature type="region of interest" description="Disordered" evidence="4">
    <location>
        <begin position="2119"/>
        <end position="2146"/>
    </location>
</feature>
<organism evidence="6 7">
    <name type="scientific">Elliptochloris bilobata</name>
    <dbReference type="NCBI Taxonomy" id="381761"/>
    <lineage>
        <taxon>Eukaryota</taxon>
        <taxon>Viridiplantae</taxon>
        <taxon>Chlorophyta</taxon>
        <taxon>core chlorophytes</taxon>
        <taxon>Trebouxiophyceae</taxon>
        <taxon>Trebouxiophyceae incertae sedis</taxon>
        <taxon>Elliptochloris clade</taxon>
        <taxon>Elliptochloris</taxon>
    </lineage>
</organism>
<feature type="region of interest" description="Disordered" evidence="4">
    <location>
        <begin position="106"/>
        <end position="129"/>
    </location>
</feature>
<dbReference type="GO" id="GO:0010468">
    <property type="term" value="P:regulation of gene expression"/>
    <property type="evidence" value="ECO:0007669"/>
    <property type="project" value="UniProtKB-ARBA"/>
</dbReference>
<feature type="compositionally biased region" description="Low complexity" evidence="4">
    <location>
        <begin position="39"/>
        <end position="71"/>
    </location>
</feature>
<dbReference type="SUPFAM" id="SSF48403">
    <property type="entry name" value="Ankyrin repeat"/>
    <property type="match status" value="1"/>
</dbReference>
<dbReference type="InterPro" id="IPR000571">
    <property type="entry name" value="Znf_CCCH"/>
</dbReference>
<evidence type="ECO:0000256" key="3">
    <source>
        <dbReference type="SAM" id="Coils"/>
    </source>
</evidence>
<dbReference type="Proteomes" id="UP001445335">
    <property type="component" value="Unassembled WGS sequence"/>
</dbReference>
<evidence type="ECO:0000256" key="4">
    <source>
        <dbReference type="SAM" id="MobiDB-lite"/>
    </source>
</evidence>
<keyword evidence="7" id="KW-1185">Reference proteome</keyword>
<proteinExistence type="predicted"/>
<reference evidence="6 7" key="1">
    <citation type="journal article" date="2024" name="Nat. Commun.">
        <title>Phylogenomics reveals the evolutionary origins of lichenization in chlorophyte algae.</title>
        <authorList>
            <person name="Puginier C."/>
            <person name="Libourel C."/>
            <person name="Otte J."/>
            <person name="Skaloud P."/>
            <person name="Haon M."/>
            <person name="Grisel S."/>
            <person name="Petersen M."/>
            <person name="Berrin J.G."/>
            <person name="Delaux P.M."/>
            <person name="Dal Grande F."/>
            <person name="Keller J."/>
        </authorList>
    </citation>
    <scope>NUCLEOTIDE SEQUENCE [LARGE SCALE GENOMIC DNA]</scope>
    <source>
        <strain evidence="6 7">SAG 245.80</strain>
    </source>
</reference>
<dbReference type="InterPro" id="IPR036770">
    <property type="entry name" value="Ankyrin_rpt-contain_sf"/>
</dbReference>
<dbReference type="PROSITE" id="PS50088">
    <property type="entry name" value="ANK_REPEAT"/>
    <property type="match status" value="1"/>
</dbReference>
<evidence type="ECO:0000256" key="1">
    <source>
        <dbReference type="PROSITE-ProRule" id="PRU00023"/>
    </source>
</evidence>
<protein>
    <recommendedName>
        <fullName evidence="5">C3H1-type domain-containing protein</fullName>
    </recommendedName>
</protein>
<keyword evidence="2" id="KW-0479">Metal-binding</keyword>
<keyword evidence="2" id="KW-0862">Zinc</keyword>
<dbReference type="GO" id="GO:0008270">
    <property type="term" value="F:zinc ion binding"/>
    <property type="evidence" value="ECO:0007669"/>
    <property type="project" value="UniProtKB-KW"/>
</dbReference>
<feature type="domain" description="C3H1-type" evidence="5">
    <location>
        <begin position="2286"/>
        <end position="2313"/>
    </location>
</feature>
<dbReference type="EMBL" id="JALJOU010000097">
    <property type="protein sequence ID" value="KAK9821741.1"/>
    <property type="molecule type" value="Genomic_DNA"/>
</dbReference>
<dbReference type="PROSITE" id="PS50297">
    <property type="entry name" value="ANK_REP_REGION"/>
    <property type="match status" value="1"/>
</dbReference>
<comment type="caution">
    <text evidence="6">The sequence shown here is derived from an EMBL/GenBank/DDBJ whole genome shotgun (WGS) entry which is preliminary data.</text>
</comment>
<keyword evidence="1" id="KW-0040">ANK repeat</keyword>
<feature type="region of interest" description="Disordered" evidence="4">
    <location>
        <begin position="2248"/>
        <end position="2273"/>
    </location>
</feature>
<dbReference type="SMART" id="SM00356">
    <property type="entry name" value="ZnF_C3H1"/>
    <property type="match status" value="1"/>
</dbReference>
<sequence>MRDDPGCIHAEHFKTDGHKVLRRALCLKDDQAMSVTATAEASDNSEEGSAASASESADTALADTAASATEQARQRGIPQLWRSLRQLHRPAALAARRGSPVKAAARAGSPGLARGSPAKAVPSETRVSASPRAADLIPAGTRKGWEEDAVAGLAAASAERAYEALALAAPTKGEVLPWVWLLRAFAERWSVASMATSIAYLARVAKHIAPEAEWLRLLCEELQPVMAHLQDNLPSRSLQAALQAVADRALQVGEAAIAAFRLHRSSRAENAAILRQAVRVVALVTRCAVTDGADLSGLLEAQLLAAAHVRCRALMATVGAPPICSPTSPKAARSLRGLAAAVEQLAQDITDDAESYQAALPTACGLSLPAIAARVYGPAVRAELDSVLAERPPADRAFFDLFEAVNAFEQVALTWCPTLAGEHGLFVDSAGVPVFLAPLEAYMMGVRVKLLQWSDRLLAEEAWAPVAGAGALCSRALVEVFTALAAVAEGNARVAAVGATYAALLERALVKVAMHHTAFLERLCQEEMPARLARRGGLLGLRGRPPSASAQRGWRPSRRLCTLLNDLREARCRQAELCATLRACLPDGWWGAPVGSRLALGDRFRLCQVDTERRYAAALHQAVKRLMEPLVPELDALLAPQAPPLAPQPLAAARTPLQNPGSPVGDAAGCAEDAAARCSPLLAALKGHLSALEPLMDERVLRRAAREAWNCVGGHMHDALDEHGEGENEDVRSLDQIGPRLQLADAILMHLRAWFTSPGAGALMDVDEPESVQRLRKMLALFLSSPEEFASAHSTEGLAWATAPGPPRACFDDGPESRASALRRRFAALDARLAASIEREDRRVQTLIEALLYTFLPAALAAVAAGASEDLAAELLPERCQVVASAALAAAALLNLPHWFLEFLLCLPWARLGDLYRRSSGPEPLMAKLTVTDTERRRLAKARLAEPLLGELVRFVLRPEVADSLPPLARLPGAAPGEEADALAALLDGATPLHCAAIRGNPAQVDHLLFCGADVAAATAAGETAAELVPLCGDRGAAGQPPGQRACRCMSAADGQVWECRSRLARALVVQRGCVVWAAGLLAWARLLLLGLACLLGLAGCATALLRPAVERHAAHRAAARRAAARERALGLVREMRAAARAGRVHLDAAKQLASGSLAALPACGHDIGDAPAEAQDSLLLLLPAAGGNGRARTRCEKAAALGEAAEQAYQCHLRAVAALQALDAREGCLAAGLPEPGLAERAAEDLAVLLAAAGVEWHVRGDEAAAALAGWADAALLKFRACGCLGCAALAEVAVRGAHSGCVCLFQRAERVRATRRSASGWRAVGGHLARTLHAHACLLLCTAAWRSPCRTAVAQAQQCLQDWRQLVRWGLAGGAGAGLGDADVAVACLEAWARQAEADLALAEALAGAPMAPAQPLAAALPSLLSLSPSGRVFLARPVGRDTAQRLETALAVAPDASPRLAELTRAAARSAAGELAAADMLRDVAAGRVAGGGSSMEALSAAIDAAEGYPNLQEDAAAARQLRERWERRDEAVAALEAVMANAREGALAAAIEAARRANIGVGRAKRLLKDMQAQAAAAAAARRLGSVLAARPAGSGMLKAELARAEAAAAAAAGGGGRGDGVALLAPALAAARRQLEVERAAEGLARAVSGTAAVADLPRLEAAILAARRVGAEQLEPAAFRAAGELRAELEAAARARSALETAQRALDRHCREEDAAAIDAAAAAAEAAAGGLLAEDVARAREAAARWRAAAAAEARLVRALREGAPASALARCIQDAAAAGVRVGEAKRMLKLVAGLEAALAAAADGPGGLPALRARLEAASAAGVAPRLLSAARAQLRRTSLMEASATLEAALRPRMDRGHAARCGVLKSVLDAADLLLGPARLVDEARGVLAEAAAAAAAAEAVRAEELRAKRERQRAERAERERERAERAERDKAERERAEKGRAERRERERVGRQRALQEHAALRERARREKAVMERLAREREEAVAATAWQQARLAATQHRAALAVKAQLIAEASEGGVLERNLLSRVDPFASTASQSLESLGLLGSASQEPGTPSERQSDDACAFADPGAGPELEALRAPRPAWVAAWGGTGTPASLLSSAASTEDALGRPFSPAAAPSAGGASSEGGAAVERSAGSGASASALLRGRLPDLGGAAWGDFSARGGGGGGGGGPARVLSPMGLVSQGVLDQSEAAGAFGSSRVWPGQAWAGEPLSPLGFTGDALSPTTLAWAAAPQEPDAAGAGSAGGTKAEQSAAVGCTSPPIPAPAGPAHTVLRVQRPCRYFHTGFCRDGGACRFAHSPGEGAAPLRPPRASTPPLPPLAASFAPLPSSAAAALTAGFAFGAPGAKEFLGGALRPAMGRLCPGLLGAAATGCRSDAL</sequence>
<feature type="zinc finger region" description="C3H1-type" evidence="2">
    <location>
        <begin position="2286"/>
        <end position="2313"/>
    </location>
</feature>
<name>A0AAW1QJU6_9CHLO</name>
<evidence type="ECO:0000313" key="7">
    <source>
        <dbReference type="Proteomes" id="UP001445335"/>
    </source>
</evidence>
<evidence type="ECO:0000259" key="5">
    <source>
        <dbReference type="PROSITE" id="PS50103"/>
    </source>
</evidence>